<keyword evidence="2" id="KW-0540">Nuclease</keyword>
<evidence type="ECO:0000313" key="2">
    <source>
        <dbReference type="EMBL" id="RXF75520.1"/>
    </source>
</evidence>
<proteinExistence type="predicted"/>
<keyword evidence="2" id="KW-0378">Hydrolase</keyword>
<comment type="caution">
    <text evidence="2">The sequence shown here is derived from an EMBL/GenBank/DDBJ whole genome shotgun (WGS) entry which is preliminary data.</text>
</comment>
<sequence length="237" mass="24700">MILSALLHDDLVEPTLSVAGVALVADPSGALYEPRSGALVVADLHLEKGSSFARRGQFLPPYDTATTLGRLARLVEAYRPRAVVALGDSFHDGGGPDRLCEADRASIAAFQRGRDWIWISGNHDPEPPAACGGEAAAEMALGALTLRHKPRPGASSGELAGHLHPVAKVAIRGHGLRRRCFATDGARVVLPAFGAYAGGLNVRDAAFHGLFAAGALTAWMLGETGVYAVAGQGLRPD</sequence>
<dbReference type="AlphaFoldDB" id="A0A4Q0MNZ8"/>
<keyword evidence="2" id="KW-0255">Endonuclease</keyword>
<dbReference type="InterPro" id="IPR029052">
    <property type="entry name" value="Metallo-depent_PP-like"/>
</dbReference>
<organism evidence="2 3">
    <name type="scientific">Hansschlegelia zhihuaiae</name>
    <dbReference type="NCBI Taxonomy" id="405005"/>
    <lineage>
        <taxon>Bacteria</taxon>
        <taxon>Pseudomonadati</taxon>
        <taxon>Pseudomonadota</taxon>
        <taxon>Alphaproteobacteria</taxon>
        <taxon>Hyphomicrobiales</taxon>
        <taxon>Methylopilaceae</taxon>
        <taxon>Hansschlegelia</taxon>
    </lineage>
</organism>
<dbReference type="NCBIfam" id="TIGR04123">
    <property type="entry name" value="P_estr_lig_assc"/>
    <property type="match status" value="1"/>
</dbReference>
<dbReference type="InterPro" id="IPR004843">
    <property type="entry name" value="Calcineurin-like_PHP"/>
</dbReference>
<dbReference type="PIRSF" id="PIRSF000887">
    <property type="entry name" value="Pesterase_MJ0037"/>
    <property type="match status" value="1"/>
</dbReference>
<dbReference type="EMBL" id="RYFI01000001">
    <property type="protein sequence ID" value="RXF75520.1"/>
    <property type="molecule type" value="Genomic_DNA"/>
</dbReference>
<feature type="domain" description="Calcineurin-like phosphoesterase" evidence="1">
    <location>
        <begin position="39"/>
        <end position="127"/>
    </location>
</feature>
<gene>
    <name evidence="2" type="primary">pdeM</name>
    <name evidence="2" type="ORF">EK403_01295</name>
</gene>
<protein>
    <submittedName>
        <fullName evidence="2">Ligase-associated DNA damage response endonuclease PdeM</fullName>
        <ecNumber evidence="2">3.1.-.-</ecNumber>
    </submittedName>
</protein>
<dbReference type="InterPro" id="IPR026336">
    <property type="entry name" value="PdeM-like"/>
</dbReference>
<name>A0A4Q0MNZ8_9HYPH</name>
<dbReference type="Proteomes" id="UP000289708">
    <property type="component" value="Unassembled WGS sequence"/>
</dbReference>
<reference evidence="2 3" key="1">
    <citation type="submission" date="2018-12" db="EMBL/GenBank/DDBJ databases">
        <title>bacterium Hansschlegelia zhihuaiae S113.</title>
        <authorList>
            <person name="He J."/>
        </authorList>
    </citation>
    <scope>NUCLEOTIDE SEQUENCE [LARGE SCALE GENOMIC DNA]</scope>
    <source>
        <strain evidence="2 3">S 113</strain>
    </source>
</reference>
<keyword evidence="2" id="KW-0436">Ligase</keyword>
<dbReference type="GO" id="GO:0016787">
    <property type="term" value="F:hydrolase activity"/>
    <property type="evidence" value="ECO:0007669"/>
    <property type="project" value="UniProtKB-KW"/>
</dbReference>
<dbReference type="EC" id="3.1.-.-" evidence="2"/>
<dbReference type="SUPFAM" id="SSF56300">
    <property type="entry name" value="Metallo-dependent phosphatases"/>
    <property type="match status" value="1"/>
</dbReference>
<dbReference type="PANTHER" id="PTHR39323">
    <property type="entry name" value="BLR1149 PROTEIN"/>
    <property type="match status" value="1"/>
</dbReference>
<dbReference type="Gene3D" id="3.60.21.10">
    <property type="match status" value="1"/>
</dbReference>
<dbReference type="RefSeq" id="WP_128775699.1">
    <property type="nucleotide sequence ID" value="NZ_RYFI01000001.1"/>
</dbReference>
<dbReference type="OrthoDB" id="9795838at2"/>
<keyword evidence="3" id="KW-1185">Reference proteome</keyword>
<dbReference type="PANTHER" id="PTHR39323:SF1">
    <property type="entry name" value="BLR1149 PROTEIN"/>
    <property type="match status" value="1"/>
</dbReference>
<evidence type="ECO:0000259" key="1">
    <source>
        <dbReference type="Pfam" id="PF00149"/>
    </source>
</evidence>
<dbReference type="Pfam" id="PF00149">
    <property type="entry name" value="Metallophos"/>
    <property type="match status" value="1"/>
</dbReference>
<dbReference type="GO" id="GO:0016874">
    <property type="term" value="F:ligase activity"/>
    <property type="evidence" value="ECO:0007669"/>
    <property type="project" value="UniProtKB-KW"/>
</dbReference>
<accession>A0A4Q0MNZ8</accession>
<evidence type="ECO:0000313" key="3">
    <source>
        <dbReference type="Proteomes" id="UP000289708"/>
    </source>
</evidence>
<dbReference type="GO" id="GO:0004519">
    <property type="term" value="F:endonuclease activity"/>
    <property type="evidence" value="ECO:0007669"/>
    <property type="project" value="UniProtKB-KW"/>
</dbReference>
<dbReference type="InterPro" id="IPR024173">
    <property type="entry name" value="Pesterase_MJ0037-like"/>
</dbReference>